<sequence length="614" mass="66806">MSADLDAMSGSLWCRGAAPQNAVGLLLAMVNMVMHVPFADLPSLRNYELGELRKQYDYVIVGGGSAGCVIANRLSADPNVTVLLLEAGGLETAPRQIPAIAGMGVGGHDDWAYWTVPQRNACLSYRDQRCPLPRGKVLGGSSVLNSMLYVRGNRHDYDRWEQEYGAKGWGYEDVLPHFRDFEDYRAGQLGEYHGSRGEVPVDYANTSTRLSDIFLEACHEAGYAIGDYNGPKQSGCSRLQTNIREGERVSAAKAFIQPIAGTRKNLHVAPFSQATKVIFEGSRAVGVLFTRFGQSQNVSARLEVVLSAGAVGSAQLLLLSGIGPKNDLERLQIPVVADLPVGRNLQDHPLLLTALQTSTDNVGIPSYSLGDIAQYSHNRSGTISIPAGIEALQFLSTDNATEPGLPNIQVTLTSSSPATQVDKAQQLKIGILPEDYDSYYGPRSNEPGFRVSFTYNRPKSRGQLTLRSTDPNEYPDINPGIFQHPDDIKVAARGMRVFIDTMLNTSAMKSIGAKPWGVIFAPCREAGPPWSKGYIECLFRHWAYPSWHTCCTVPMGSHTEAVLDERLRVRGDVTGLRVADASVMPDIVSGNTNAPSMMIGSKAAEMIIQDNMPQ</sequence>
<dbReference type="InterPro" id="IPR007867">
    <property type="entry name" value="GMC_OxRtase_C"/>
</dbReference>
<feature type="domain" description="Glucose-methanol-choline oxidoreductase N-terminal" evidence="7">
    <location>
        <begin position="135"/>
        <end position="158"/>
    </location>
</feature>
<keyword evidence="3 6" id="KW-0285">Flavoprotein</keyword>
<dbReference type="AlphaFoldDB" id="A0A9D4PZP1"/>
<dbReference type="InterPro" id="IPR012132">
    <property type="entry name" value="GMC_OxRdtase"/>
</dbReference>
<name>A0A9D4PZP1_RHISA</name>
<evidence type="ECO:0000256" key="6">
    <source>
        <dbReference type="RuleBase" id="RU003968"/>
    </source>
</evidence>
<protein>
    <recommendedName>
        <fullName evidence="7">Glucose-methanol-choline oxidoreductase N-terminal domain-containing protein</fullName>
    </recommendedName>
</protein>
<dbReference type="EMBL" id="JABSTV010001249">
    <property type="protein sequence ID" value="KAH7961285.1"/>
    <property type="molecule type" value="Genomic_DNA"/>
</dbReference>
<evidence type="ECO:0000256" key="5">
    <source>
        <dbReference type="PIRSR" id="PIRSR000137-2"/>
    </source>
</evidence>
<reference evidence="8" key="1">
    <citation type="journal article" date="2020" name="Cell">
        <title>Large-Scale Comparative Analyses of Tick Genomes Elucidate Their Genetic Diversity and Vector Capacities.</title>
        <authorList>
            <consortium name="Tick Genome and Microbiome Consortium (TIGMIC)"/>
            <person name="Jia N."/>
            <person name="Wang J."/>
            <person name="Shi W."/>
            <person name="Du L."/>
            <person name="Sun Y."/>
            <person name="Zhan W."/>
            <person name="Jiang J.F."/>
            <person name="Wang Q."/>
            <person name="Zhang B."/>
            <person name="Ji P."/>
            <person name="Bell-Sakyi L."/>
            <person name="Cui X.M."/>
            <person name="Yuan T.T."/>
            <person name="Jiang B.G."/>
            <person name="Yang W.F."/>
            <person name="Lam T.T."/>
            <person name="Chang Q.C."/>
            <person name="Ding S.J."/>
            <person name="Wang X.J."/>
            <person name="Zhu J.G."/>
            <person name="Ruan X.D."/>
            <person name="Zhao L."/>
            <person name="Wei J.T."/>
            <person name="Ye R.Z."/>
            <person name="Que T.C."/>
            <person name="Du C.H."/>
            <person name="Zhou Y.H."/>
            <person name="Cheng J.X."/>
            <person name="Dai P.F."/>
            <person name="Guo W.B."/>
            <person name="Han X.H."/>
            <person name="Huang E.J."/>
            <person name="Li L.F."/>
            <person name="Wei W."/>
            <person name="Gao Y.C."/>
            <person name="Liu J.Z."/>
            <person name="Shao H.Z."/>
            <person name="Wang X."/>
            <person name="Wang C.C."/>
            <person name="Yang T.C."/>
            <person name="Huo Q.B."/>
            <person name="Li W."/>
            <person name="Chen H.Y."/>
            <person name="Chen S.E."/>
            <person name="Zhou L.G."/>
            <person name="Ni X.B."/>
            <person name="Tian J.H."/>
            <person name="Sheng Y."/>
            <person name="Liu T."/>
            <person name="Pan Y.S."/>
            <person name="Xia L.Y."/>
            <person name="Li J."/>
            <person name="Zhao F."/>
            <person name="Cao W.C."/>
        </authorList>
    </citation>
    <scope>NUCLEOTIDE SEQUENCE</scope>
    <source>
        <strain evidence="8">Rsan-2018</strain>
    </source>
</reference>
<dbReference type="PROSITE" id="PS00623">
    <property type="entry name" value="GMC_OXRED_1"/>
    <property type="match status" value="1"/>
</dbReference>
<comment type="caution">
    <text evidence="8">The sequence shown here is derived from an EMBL/GenBank/DDBJ whole genome shotgun (WGS) entry which is preliminary data.</text>
</comment>
<feature type="binding site" evidence="5">
    <location>
        <begin position="547"/>
        <end position="548"/>
    </location>
    <ligand>
        <name>FAD</name>
        <dbReference type="ChEBI" id="CHEBI:57692"/>
    </ligand>
</feature>
<dbReference type="Proteomes" id="UP000821837">
    <property type="component" value="Chromosome 3"/>
</dbReference>
<reference evidence="8" key="2">
    <citation type="submission" date="2021-09" db="EMBL/GenBank/DDBJ databases">
        <authorList>
            <person name="Jia N."/>
            <person name="Wang J."/>
            <person name="Shi W."/>
            <person name="Du L."/>
            <person name="Sun Y."/>
            <person name="Zhan W."/>
            <person name="Jiang J."/>
            <person name="Wang Q."/>
            <person name="Zhang B."/>
            <person name="Ji P."/>
            <person name="Sakyi L.B."/>
            <person name="Cui X."/>
            <person name="Yuan T."/>
            <person name="Jiang B."/>
            <person name="Yang W."/>
            <person name="Lam T.T.-Y."/>
            <person name="Chang Q."/>
            <person name="Ding S."/>
            <person name="Wang X."/>
            <person name="Zhu J."/>
            <person name="Ruan X."/>
            <person name="Zhao L."/>
            <person name="Wei J."/>
            <person name="Que T."/>
            <person name="Du C."/>
            <person name="Cheng J."/>
            <person name="Dai P."/>
            <person name="Han X."/>
            <person name="Huang E."/>
            <person name="Gao Y."/>
            <person name="Liu J."/>
            <person name="Shao H."/>
            <person name="Ye R."/>
            <person name="Li L."/>
            <person name="Wei W."/>
            <person name="Wang X."/>
            <person name="Wang C."/>
            <person name="Huo Q."/>
            <person name="Li W."/>
            <person name="Guo W."/>
            <person name="Chen H."/>
            <person name="Chen S."/>
            <person name="Zhou L."/>
            <person name="Zhou L."/>
            <person name="Ni X."/>
            <person name="Tian J."/>
            <person name="Zhou Y."/>
            <person name="Sheng Y."/>
            <person name="Liu T."/>
            <person name="Pan Y."/>
            <person name="Xia L."/>
            <person name="Li J."/>
            <person name="Zhao F."/>
            <person name="Cao W."/>
        </authorList>
    </citation>
    <scope>NUCLEOTIDE SEQUENCE</scope>
    <source>
        <strain evidence="8">Rsan-2018</strain>
        <tissue evidence="8">Larvae</tissue>
    </source>
</reference>
<dbReference type="InterPro" id="IPR036188">
    <property type="entry name" value="FAD/NAD-bd_sf"/>
</dbReference>
<dbReference type="Gene3D" id="3.30.560.10">
    <property type="entry name" value="Glucose Oxidase, domain 3"/>
    <property type="match status" value="1"/>
</dbReference>
<dbReference type="GO" id="GO:0050660">
    <property type="term" value="F:flavin adenine dinucleotide binding"/>
    <property type="evidence" value="ECO:0007669"/>
    <property type="project" value="InterPro"/>
</dbReference>
<dbReference type="PANTHER" id="PTHR11552">
    <property type="entry name" value="GLUCOSE-METHANOL-CHOLINE GMC OXIDOREDUCTASE"/>
    <property type="match status" value="1"/>
</dbReference>
<evidence type="ECO:0000256" key="1">
    <source>
        <dbReference type="ARBA" id="ARBA00001974"/>
    </source>
</evidence>
<dbReference type="InterPro" id="IPR000172">
    <property type="entry name" value="GMC_OxRdtase_N"/>
</dbReference>
<evidence type="ECO:0000259" key="7">
    <source>
        <dbReference type="PROSITE" id="PS00623"/>
    </source>
</evidence>
<evidence type="ECO:0000256" key="4">
    <source>
        <dbReference type="ARBA" id="ARBA00022827"/>
    </source>
</evidence>
<accession>A0A9D4PZP1</accession>
<proteinExistence type="inferred from homology"/>
<dbReference type="SUPFAM" id="SSF51905">
    <property type="entry name" value="FAD/NAD(P)-binding domain"/>
    <property type="match status" value="1"/>
</dbReference>
<dbReference type="Gene3D" id="3.50.50.60">
    <property type="entry name" value="FAD/NAD(P)-binding domain"/>
    <property type="match status" value="1"/>
</dbReference>
<comment type="cofactor">
    <cofactor evidence="1 5">
        <name>FAD</name>
        <dbReference type="ChEBI" id="CHEBI:57692"/>
    </cofactor>
</comment>
<dbReference type="SUPFAM" id="SSF54373">
    <property type="entry name" value="FAD-linked reductases, C-terminal domain"/>
    <property type="match status" value="1"/>
</dbReference>
<dbReference type="OMA" id="DPRYCAD"/>
<dbReference type="GO" id="GO:0016614">
    <property type="term" value="F:oxidoreductase activity, acting on CH-OH group of donors"/>
    <property type="evidence" value="ECO:0007669"/>
    <property type="project" value="InterPro"/>
</dbReference>
<organism evidence="8 9">
    <name type="scientific">Rhipicephalus sanguineus</name>
    <name type="common">Brown dog tick</name>
    <name type="synonym">Ixodes sanguineus</name>
    <dbReference type="NCBI Taxonomy" id="34632"/>
    <lineage>
        <taxon>Eukaryota</taxon>
        <taxon>Metazoa</taxon>
        <taxon>Ecdysozoa</taxon>
        <taxon>Arthropoda</taxon>
        <taxon>Chelicerata</taxon>
        <taxon>Arachnida</taxon>
        <taxon>Acari</taxon>
        <taxon>Parasitiformes</taxon>
        <taxon>Ixodida</taxon>
        <taxon>Ixodoidea</taxon>
        <taxon>Ixodidae</taxon>
        <taxon>Rhipicephalinae</taxon>
        <taxon>Rhipicephalus</taxon>
        <taxon>Rhipicephalus</taxon>
    </lineage>
</organism>
<dbReference type="PIRSF" id="PIRSF000137">
    <property type="entry name" value="Alcohol_oxidase"/>
    <property type="match status" value="1"/>
</dbReference>
<dbReference type="VEuPathDB" id="VectorBase:RSAN_052875"/>
<dbReference type="Pfam" id="PF00732">
    <property type="entry name" value="GMC_oxred_N"/>
    <property type="match status" value="1"/>
</dbReference>
<evidence type="ECO:0000256" key="2">
    <source>
        <dbReference type="ARBA" id="ARBA00010790"/>
    </source>
</evidence>
<dbReference type="Pfam" id="PF05199">
    <property type="entry name" value="GMC_oxred_C"/>
    <property type="match status" value="1"/>
</dbReference>
<feature type="binding site" evidence="5">
    <location>
        <position position="137"/>
    </location>
    <ligand>
        <name>FAD</name>
        <dbReference type="ChEBI" id="CHEBI:57692"/>
    </ligand>
</feature>
<comment type="similarity">
    <text evidence="2 6">Belongs to the GMC oxidoreductase family.</text>
</comment>
<dbReference type="PANTHER" id="PTHR11552:SF147">
    <property type="entry name" value="CHOLINE DEHYDROGENASE, MITOCHONDRIAL"/>
    <property type="match status" value="1"/>
</dbReference>
<dbReference type="OrthoDB" id="269227at2759"/>
<keyword evidence="4 5" id="KW-0274">FAD</keyword>
<evidence type="ECO:0000313" key="9">
    <source>
        <dbReference type="Proteomes" id="UP000821837"/>
    </source>
</evidence>
<gene>
    <name evidence="8" type="ORF">HPB52_006678</name>
</gene>
<evidence type="ECO:0000256" key="3">
    <source>
        <dbReference type="ARBA" id="ARBA00022630"/>
    </source>
</evidence>
<evidence type="ECO:0000313" key="8">
    <source>
        <dbReference type="EMBL" id="KAH7961285.1"/>
    </source>
</evidence>
<keyword evidence="9" id="KW-1185">Reference proteome</keyword>